<evidence type="ECO:0000313" key="11">
    <source>
        <dbReference type="Proteomes" id="UP000494165"/>
    </source>
</evidence>
<dbReference type="EMBL" id="CADEPI010000045">
    <property type="protein sequence ID" value="CAB3369511.1"/>
    <property type="molecule type" value="Genomic_DNA"/>
</dbReference>
<dbReference type="SUPFAM" id="SSF49503">
    <property type="entry name" value="Cupredoxins"/>
    <property type="match status" value="1"/>
</dbReference>
<evidence type="ECO:0000256" key="4">
    <source>
        <dbReference type="ARBA" id="ARBA00023157"/>
    </source>
</evidence>
<dbReference type="InterPro" id="IPR031328">
    <property type="entry name" value="Ephrin"/>
</dbReference>
<dbReference type="GO" id="GO:0048013">
    <property type="term" value="P:ephrin receptor signaling pathway"/>
    <property type="evidence" value="ECO:0007669"/>
    <property type="project" value="TreeGrafter"/>
</dbReference>
<evidence type="ECO:0000256" key="5">
    <source>
        <dbReference type="ARBA" id="ARBA00023180"/>
    </source>
</evidence>
<dbReference type="PANTHER" id="PTHR11304">
    <property type="entry name" value="EPHRIN"/>
    <property type="match status" value="1"/>
</dbReference>
<dbReference type="PANTHER" id="PTHR11304:SF29">
    <property type="entry name" value="EPHRIN"/>
    <property type="match status" value="1"/>
</dbReference>
<reference evidence="10 11" key="1">
    <citation type="submission" date="2020-04" db="EMBL/GenBank/DDBJ databases">
        <authorList>
            <person name="Alioto T."/>
            <person name="Alioto T."/>
            <person name="Gomez Garrido J."/>
        </authorList>
    </citation>
    <scope>NUCLEOTIDE SEQUENCE [LARGE SCALE GENOMIC DNA]</scope>
</reference>
<feature type="domain" description="Ephrin RBD" evidence="9">
    <location>
        <begin position="50"/>
        <end position="193"/>
    </location>
</feature>
<dbReference type="OrthoDB" id="6250301at2759"/>
<dbReference type="GO" id="GO:0007411">
    <property type="term" value="P:axon guidance"/>
    <property type="evidence" value="ECO:0007669"/>
    <property type="project" value="TreeGrafter"/>
</dbReference>
<evidence type="ECO:0000256" key="3">
    <source>
        <dbReference type="ARBA" id="ARBA00023136"/>
    </source>
</evidence>
<dbReference type="AlphaFoldDB" id="A0A8S1CMW0"/>
<dbReference type="Pfam" id="PF00812">
    <property type="entry name" value="Ephrin"/>
    <property type="match status" value="1"/>
</dbReference>
<protein>
    <recommendedName>
        <fullName evidence="9">Ephrin RBD domain-containing protein</fullName>
    </recommendedName>
</protein>
<dbReference type="PROSITE" id="PS51551">
    <property type="entry name" value="EPHRIN_RBD_2"/>
    <property type="match status" value="1"/>
</dbReference>
<keyword evidence="2" id="KW-0732">Signal</keyword>
<keyword evidence="4" id="KW-1015">Disulfide bond</keyword>
<dbReference type="CDD" id="cd02675">
    <property type="entry name" value="Ephrin_ectodomain"/>
    <property type="match status" value="1"/>
</dbReference>
<accession>A0A8S1CMW0</accession>
<evidence type="ECO:0000256" key="7">
    <source>
        <dbReference type="RuleBase" id="RU004375"/>
    </source>
</evidence>
<evidence type="ECO:0000256" key="2">
    <source>
        <dbReference type="ARBA" id="ARBA00022729"/>
    </source>
</evidence>
<dbReference type="InterPro" id="IPR001799">
    <property type="entry name" value="Ephrin_RBD"/>
</dbReference>
<name>A0A8S1CMW0_9INSE</name>
<keyword evidence="5" id="KW-0325">Glycoprotein</keyword>
<sequence length="300" mass="33697">MGLLPSVGRRKGPNGACASVRDVTTVLLPHAFCVLVALQTLIMSTQIVSSEMITVFWNKTNPIFRIDNTDHIVDINVGNKNYDYDQANIICPVYEPGTPAEDVEKYIIYNVSKEEYDTCRISNPHPRIIANCDKPNKHLFYTVTFRPFSPQPGGLEFHPGHDYYFISTSSKKDIQAHHSGSCADFNMKMMFKVCCKTNQTQPINTIPYPDRQTPAIVYTPPTTVTYTPPHTPSRATSPPAKEYPTAKPPKKSSDYDKHPNEVLKNEELTLKGDACSRWCGATTTWSLLAATQAVLLLRWR</sequence>
<comment type="subcellular location">
    <subcellularLocation>
        <location evidence="1">Membrane</location>
    </subcellularLocation>
</comment>
<dbReference type="InterPro" id="IPR008972">
    <property type="entry name" value="Cupredoxin"/>
</dbReference>
<evidence type="ECO:0000313" key="10">
    <source>
        <dbReference type="EMBL" id="CAB3369511.1"/>
    </source>
</evidence>
<feature type="region of interest" description="Disordered" evidence="8">
    <location>
        <begin position="222"/>
        <end position="258"/>
    </location>
</feature>
<dbReference type="GO" id="GO:0046875">
    <property type="term" value="F:ephrin receptor binding"/>
    <property type="evidence" value="ECO:0007669"/>
    <property type="project" value="TreeGrafter"/>
</dbReference>
<keyword evidence="3 7" id="KW-0472">Membrane</keyword>
<organism evidence="10 11">
    <name type="scientific">Cloeon dipterum</name>
    <dbReference type="NCBI Taxonomy" id="197152"/>
    <lineage>
        <taxon>Eukaryota</taxon>
        <taxon>Metazoa</taxon>
        <taxon>Ecdysozoa</taxon>
        <taxon>Arthropoda</taxon>
        <taxon>Hexapoda</taxon>
        <taxon>Insecta</taxon>
        <taxon>Pterygota</taxon>
        <taxon>Palaeoptera</taxon>
        <taxon>Ephemeroptera</taxon>
        <taxon>Pisciforma</taxon>
        <taxon>Baetidae</taxon>
        <taxon>Cloeon</taxon>
    </lineage>
</organism>
<comment type="similarity">
    <text evidence="6 7">Belongs to the ephrin family.</text>
</comment>
<dbReference type="Proteomes" id="UP000494165">
    <property type="component" value="Unassembled WGS sequence"/>
</dbReference>
<dbReference type="Gene3D" id="2.60.40.420">
    <property type="entry name" value="Cupredoxins - blue copper proteins"/>
    <property type="match status" value="1"/>
</dbReference>
<evidence type="ECO:0000256" key="8">
    <source>
        <dbReference type="SAM" id="MobiDB-lite"/>
    </source>
</evidence>
<dbReference type="PRINTS" id="PR01347">
    <property type="entry name" value="EPHRIN"/>
</dbReference>
<evidence type="ECO:0000256" key="6">
    <source>
        <dbReference type="PROSITE-ProRule" id="PRU00884"/>
    </source>
</evidence>
<proteinExistence type="inferred from homology"/>
<evidence type="ECO:0000259" key="9">
    <source>
        <dbReference type="PROSITE" id="PS51551"/>
    </source>
</evidence>
<evidence type="ECO:0000256" key="1">
    <source>
        <dbReference type="ARBA" id="ARBA00004370"/>
    </source>
</evidence>
<comment type="caution">
    <text evidence="10">The sequence shown here is derived from an EMBL/GenBank/DDBJ whole genome shotgun (WGS) entry which is preliminary data.</text>
</comment>
<comment type="caution">
    <text evidence="6">Lacks conserved residue(s) required for the propagation of feature annotation.</text>
</comment>
<keyword evidence="11" id="KW-1185">Reference proteome</keyword>
<gene>
    <name evidence="10" type="ORF">CLODIP_2_CD12329</name>
</gene>
<dbReference type="GO" id="GO:0005886">
    <property type="term" value="C:plasma membrane"/>
    <property type="evidence" value="ECO:0007669"/>
    <property type="project" value="TreeGrafter"/>
</dbReference>